<name>A0A7Z7J0P0_XANCH</name>
<sequence>MELDEMLPALTEPGQAVACLSGRQPTMDELHQLEGAIRQLPEQECPVEHHFADGVYGRAMHIPAGTVLTGKVHRFSTLNVLVQGEITVTTPHGMQRLKAPAIFTSEPGCKKAGFAHTDVVWLNVHPTKLRDIASIEAKFILPEAPALIEGEAP</sequence>
<dbReference type="RefSeq" id="WP_099801838.1">
    <property type="nucleotide sequence ID" value="NZ_OCZC01000058.1"/>
</dbReference>
<dbReference type="AlphaFoldDB" id="A0A7Z7J0P0"/>
<dbReference type="EMBL" id="OCZC01000058">
    <property type="protein sequence ID" value="SOO23980.1"/>
    <property type="molecule type" value="Genomic_DNA"/>
</dbReference>
<proteinExistence type="predicted"/>
<accession>A0A7Z7J0P0</accession>
<reference evidence="1 2" key="1">
    <citation type="submission" date="2017-10" db="EMBL/GenBank/DDBJ databases">
        <authorList>
            <person name="Regsiter A."/>
            <person name="William W."/>
        </authorList>
    </citation>
    <scope>NUCLEOTIDE SEQUENCE [LARGE SCALE GENOMIC DNA]</scope>
    <source>
        <strain evidence="1 2">CFBP6991</strain>
    </source>
</reference>
<protein>
    <submittedName>
        <fullName evidence="1">Phage protein</fullName>
    </submittedName>
</protein>
<evidence type="ECO:0000313" key="2">
    <source>
        <dbReference type="Proteomes" id="UP000234345"/>
    </source>
</evidence>
<evidence type="ECO:0000313" key="1">
    <source>
        <dbReference type="EMBL" id="SOO23980.1"/>
    </source>
</evidence>
<dbReference type="Proteomes" id="UP000234345">
    <property type="component" value="Unassembled WGS sequence"/>
</dbReference>
<gene>
    <name evidence="1" type="ORF">XFF6991_310150</name>
</gene>
<organism evidence="1 2">
    <name type="scientific">Xanthomonas campestris pv. phaseoli</name>
    <dbReference type="NCBI Taxonomy" id="317013"/>
    <lineage>
        <taxon>Bacteria</taxon>
        <taxon>Pseudomonadati</taxon>
        <taxon>Pseudomonadota</taxon>
        <taxon>Gammaproteobacteria</taxon>
        <taxon>Lysobacterales</taxon>
        <taxon>Lysobacteraceae</taxon>
        <taxon>Xanthomonas</taxon>
    </lineage>
</organism>
<comment type="caution">
    <text evidence="1">The sequence shown here is derived from an EMBL/GenBank/DDBJ whole genome shotgun (WGS) entry which is preliminary data.</text>
</comment>